<feature type="region of interest" description="Disordered" evidence="1">
    <location>
        <begin position="148"/>
        <end position="169"/>
    </location>
</feature>
<dbReference type="RefSeq" id="XP_050947892.1">
    <property type="nucleotide sequence ID" value="XM_051091935.1"/>
</dbReference>
<proteinExistence type="predicted"/>
<dbReference type="Proteomes" id="UP001652600">
    <property type="component" value="Chromosome 11"/>
</dbReference>
<organism evidence="2 3">
    <name type="scientific">Cucumis melo</name>
    <name type="common">Muskmelon</name>
    <dbReference type="NCBI Taxonomy" id="3656"/>
    <lineage>
        <taxon>Eukaryota</taxon>
        <taxon>Viridiplantae</taxon>
        <taxon>Streptophyta</taxon>
        <taxon>Embryophyta</taxon>
        <taxon>Tracheophyta</taxon>
        <taxon>Spermatophyta</taxon>
        <taxon>Magnoliopsida</taxon>
        <taxon>eudicotyledons</taxon>
        <taxon>Gunneridae</taxon>
        <taxon>Pentapetalae</taxon>
        <taxon>rosids</taxon>
        <taxon>fabids</taxon>
        <taxon>Cucurbitales</taxon>
        <taxon>Cucurbitaceae</taxon>
        <taxon>Benincaseae</taxon>
        <taxon>Cucumis</taxon>
    </lineage>
</organism>
<evidence type="ECO:0000256" key="1">
    <source>
        <dbReference type="SAM" id="MobiDB-lite"/>
    </source>
</evidence>
<dbReference type="GeneID" id="127151747"/>
<sequence length="169" mass="17616">MGSSVSTSDFNHGFNPFMKVSSSTTIGREATGASSLSKRFRYSSTVDSCLIVKNQPTNVPSLVARNLTSIFSFKSSQPVKASLSSCDRYQSNAGPSKLITATGRSSSVFTSNFGSSAVAGYIASAMVTLLVDPSSVLRTVMPGSPRSSAAFSFPSQPPPTVPLLPSSLT</sequence>
<gene>
    <name evidence="3" type="primary">LOC127151747</name>
</gene>
<accession>A0ABM3LCZ6</accession>
<reference evidence="3" key="1">
    <citation type="submission" date="2025-08" db="UniProtKB">
        <authorList>
            <consortium name="RefSeq"/>
        </authorList>
    </citation>
    <scope>IDENTIFICATION</scope>
    <source>
        <tissue evidence="3">Stem</tissue>
    </source>
</reference>
<keyword evidence="2" id="KW-1185">Reference proteome</keyword>
<evidence type="ECO:0000313" key="2">
    <source>
        <dbReference type="Proteomes" id="UP001652600"/>
    </source>
</evidence>
<name>A0ABM3LCZ6_CUCME</name>
<protein>
    <submittedName>
        <fullName evidence="3">Uncharacterized protein LOC127151747 isoform X1</fullName>
    </submittedName>
</protein>
<evidence type="ECO:0000313" key="3">
    <source>
        <dbReference type="RefSeq" id="XP_050947892.1"/>
    </source>
</evidence>